<reference evidence="12" key="2">
    <citation type="journal article" date="2021" name="PeerJ">
        <title>Extensive microbial diversity within the chicken gut microbiome revealed by metagenomics and culture.</title>
        <authorList>
            <person name="Gilroy R."/>
            <person name="Ravi A."/>
            <person name="Getino M."/>
            <person name="Pursley I."/>
            <person name="Horton D.L."/>
            <person name="Alikhan N.F."/>
            <person name="Baker D."/>
            <person name="Gharbi K."/>
            <person name="Hall N."/>
            <person name="Watson M."/>
            <person name="Adriaenssens E.M."/>
            <person name="Foster-Nyarko E."/>
            <person name="Jarju S."/>
            <person name="Secka A."/>
            <person name="Antonio M."/>
            <person name="Oren A."/>
            <person name="Chaudhuri R.R."/>
            <person name="La Ragione R."/>
            <person name="Hildebrand F."/>
            <person name="Pallen M.J."/>
        </authorList>
    </citation>
    <scope>NUCLEOTIDE SEQUENCE</scope>
    <source>
        <strain evidence="12">17113</strain>
    </source>
</reference>
<dbReference type="InterPro" id="IPR004365">
    <property type="entry name" value="NA-bd_OB_tRNA"/>
</dbReference>
<evidence type="ECO:0000256" key="2">
    <source>
        <dbReference type="ARBA" id="ARBA00022598"/>
    </source>
</evidence>
<dbReference type="NCBIfam" id="TIGR00499">
    <property type="entry name" value="lysS_bact"/>
    <property type="match status" value="1"/>
</dbReference>
<evidence type="ECO:0000256" key="6">
    <source>
        <dbReference type="ARBA" id="ARBA00022917"/>
    </source>
</evidence>
<dbReference type="GO" id="GO:0004824">
    <property type="term" value="F:lysine-tRNA ligase activity"/>
    <property type="evidence" value="ECO:0007669"/>
    <property type="project" value="UniProtKB-UniRule"/>
</dbReference>
<reference evidence="12" key="1">
    <citation type="submission" date="2020-10" db="EMBL/GenBank/DDBJ databases">
        <authorList>
            <person name="Gilroy R."/>
        </authorList>
    </citation>
    <scope>NUCLEOTIDE SEQUENCE</scope>
    <source>
        <strain evidence="12">17113</strain>
    </source>
</reference>
<sequence>MEEKLTDQEQVRFDKLAKYRELGVDPFGKKYDFKDQIASLRENYADMSAEQLQEKAIGCKVAGRLMGIRRMGKASFVNIKDEYGSIQAWIGINVVGEHDYAVFKLADLGDIVGVEGTLMKSRTGELTIHVEHYTHIAKCLKPLPEKFHGLTDTEDRYRHRYVDMIVNDDSRKIALLRPAIIKEIRRYCDKEGFVEVETPVLSPIAGGAAARPFITHHNALDKDFYLRIATELNLKKAMIGGIDRVYEIGRIFRNEGIDTRHNPEFTTIELYQAYGDLQDMRRWVEGVFKSIAEKVIGSDIVKWGDLEIDFSKPFKWVSMCDAVKEKTGIDFTKPMTFDEAVALAKEHHVELQKTWDSVGYIIQAFFDEFVEDSLQQPTFIHTYPIEVSPLTKKSDDPRFVERFEFFIGGSEFGNAYTELNDPFDQKERFEAQLAARNKGDEEANDIDFSFLDAMRYGMPPAGGIGVGIDRLCMLFTNTQNIREVLLFPTMKDEGK</sequence>
<feature type="binding site" evidence="9">
    <location>
        <position position="411"/>
    </location>
    <ligand>
        <name>Mg(2+)</name>
        <dbReference type="ChEBI" id="CHEBI:18420"/>
        <label>1</label>
    </ligand>
</feature>
<dbReference type="PANTHER" id="PTHR42918">
    <property type="entry name" value="LYSYL-TRNA SYNTHETASE"/>
    <property type="match status" value="1"/>
</dbReference>
<comment type="subcellular location">
    <subcellularLocation>
        <location evidence="9">Cytoplasm</location>
    </subcellularLocation>
</comment>
<evidence type="ECO:0000259" key="11">
    <source>
        <dbReference type="PROSITE" id="PS50862"/>
    </source>
</evidence>
<dbReference type="PRINTS" id="PR00982">
    <property type="entry name" value="TRNASYNTHLYS"/>
</dbReference>
<dbReference type="EMBL" id="JADINA010000026">
    <property type="protein sequence ID" value="MBO8426474.1"/>
    <property type="molecule type" value="Genomic_DNA"/>
</dbReference>
<dbReference type="Pfam" id="PF01336">
    <property type="entry name" value="tRNA_anti-codon"/>
    <property type="match status" value="1"/>
</dbReference>
<evidence type="ECO:0000256" key="9">
    <source>
        <dbReference type="HAMAP-Rule" id="MF_00252"/>
    </source>
</evidence>
<feature type="domain" description="Aminoacyl-transfer RNA synthetases class-II family profile" evidence="11">
    <location>
        <begin position="176"/>
        <end position="488"/>
    </location>
</feature>
<dbReference type="CDD" id="cd00775">
    <property type="entry name" value="LysRS_core"/>
    <property type="match status" value="1"/>
</dbReference>
<evidence type="ECO:0000313" key="12">
    <source>
        <dbReference type="EMBL" id="MBO8426474.1"/>
    </source>
</evidence>
<comment type="catalytic activity">
    <reaction evidence="8 9 10">
        <text>tRNA(Lys) + L-lysine + ATP = L-lysyl-tRNA(Lys) + AMP + diphosphate</text>
        <dbReference type="Rhea" id="RHEA:20792"/>
        <dbReference type="Rhea" id="RHEA-COMP:9696"/>
        <dbReference type="Rhea" id="RHEA-COMP:9697"/>
        <dbReference type="ChEBI" id="CHEBI:30616"/>
        <dbReference type="ChEBI" id="CHEBI:32551"/>
        <dbReference type="ChEBI" id="CHEBI:33019"/>
        <dbReference type="ChEBI" id="CHEBI:78442"/>
        <dbReference type="ChEBI" id="CHEBI:78529"/>
        <dbReference type="ChEBI" id="CHEBI:456215"/>
        <dbReference type="EC" id="6.1.1.6"/>
    </reaction>
</comment>
<dbReference type="GO" id="GO:0000049">
    <property type="term" value="F:tRNA binding"/>
    <property type="evidence" value="ECO:0007669"/>
    <property type="project" value="TreeGrafter"/>
</dbReference>
<feature type="binding site" evidence="9">
    <location>
        <position position="404"/>
    </location>
    <ligand>
        <name>Mg(2+)</name>
        <dbReference type="ChEBI" id="CHEBI:18420"/>
        <label>1</label>
    </ligand>
</feature>
<dbReference type="InterPro" id="IPR044136">
    <property type="entry name" value="Lys-tRNA-ligase_II_N"/>
</dbReference>
<evidence type="ECO:0000313" key="13">
    <source>
        <dbReference type="Proteomes" id="UP000823634"/>
    </source>
</evidence>
<dbReference type="PANTHER" id="PTHR42918:SF15">
    <property type="entry name" value="LYSINE--TRNA LIGASE, CHLOROPLASTIC_MITOCHONDRIAL"/>
    <property type="match status" value="1"/>
</dbReference>
<protein>
    <recommendedName>
        <fullName evidence="9">Lysine--tRNA ligase</fullName>
        <ecNumber evidence="9">6.1.1.6</ecNumber>
    </recommendedName>
    <alternativeName>
        <fullName evidence="9">Lysyl-tRNA synthetase</fullName>
        <shortName evidence="9">LysRS</shortName>
    </alternativeName>
</protein>
<keyword evidence="9 10" id="KW-0460">Magnesium</keyword>
<dbReference type="Gene3D" id="2.40.50.140">
    <property type="entry name" value="Nucleic acid-binding proteins"/>
    <property type="match status" value="1"/>
</dbReference>
<keyword evidence="5 9" id="KW-0067">ATP-binding</keyword>
<evidence type="ECO:0000256" key="5">
    <source>
        <dbReference type="ARBA" id="ARBA00022840"/>
    </source>
</evidence>
<keyword evidence="9" id="KW-0963">Cytoplasm</keyword>
<dbReference type="HAMAP" id="MF_00252">
    <property type="entry name" value="Lys_tRNA_synth_class2"/>
    <property type="match status" value="1"/>
</dbReference>
<dbReference type="FunFam" id="2.40.50.140:FF:000024">
    <property type="entry name" value="Lysine--tRNA ligase"/>
    <property type="match status" value="1"/>
</dbReference>
<dbReference type="NCBIfam" id="NF001756">
    <property type="entry name" value="PRK00484.1"/>
    <property type="match status" value="1"/>
</dbReference>
<comment type="caution">
    <text evidence="12">The sequence shown here is derived from an EMBL/GenBank/DDBJ whole genome shotgun (WGS) entry which is preliminary data.</text>
</comment>
<dbReference type="PROSITE" id="PS50862">
    <property type="entry name" value="AA_TRNA_LIGASE_II"/>
    <property type="match status" value="1"/>
</dbReference>
<evidence type="ECO:0000256" key="10">
    <source>
        <dbReference type="RuleBase" id="RU000336"/>
    </source>
</evidence>
<dbReference type="GO" id="GO:0005524">
    <property type="term" value="F:ATP binding"/>
    <property type="evidence" value="ECO:0007669"/>
    <property type="project" value="UniProtKB-UniRule"/>
</dbReference>
<dbReference type="GO" id="GO:0016740">
    <property type="term" value="F:transferase activity"/>
    <property type="evidence" value="ECO:0007669"/>
    <property type="project" value="UniProtKB-ARBA"/>
</dbReference>
<feature type="binding site" evidence="9">
    <location>
        <position position="411"/>
    </location>
    <ligand>
        <name>Mg(2+)</name>
        <dbReference type="ChEBI" id="CHEBI:18420"/>
        <label>2</label>
    </ligand>
</feature>
<dbReference type="CDD" id="cd04322">
    <property type="entry name" value="LysRS_N"/>
    <property type="match status" value="1"/>
</dbReference>
<evidence type="ECO:0000256" key="3">
    <source>
        <dbReference type="ARBA" id="ARBA00022723"/>
    </source>
</evidence>
<dbReference type="InterPro" id="IPR012340">
    <property type="entry name" value="NA-bd_OB-fold"/>
</dbReference>
<proteinExistence type="inferred from homology"/>
<dbReference type="GO" id="GO:0006430">
    <property type="term" value="P:lysyl-tRNA aminoacylation"/>
    <property type="evidence" value="ECO:0007669"/>
    <property type="project" value="UniProtKB-UniRule"/>
</dbReference>
<dbReference type="InterPro" id="IPR018149">
    <property type="entry name" value="Lys-tRNA-synth_II_C"/>
</dbReference>
<comment type="cofactor">
    <cofactor evidence="9 10">
        <name>Mg(2+)</name>
        <dbReference type="ChEBI" id="CHEBI:18420"/>
    </cofactor>
    <text evidence="9 10">Binds 3 Mg(2+) ions per subunit.</text>
</comment>
<dbReference type="GO" id="GO:0000287">
    <property type="term" value="F:magnesium ion binding"/>
    <property type="evidence" value="ECO:0007669"/>
    <property type="project" value="UniProtKB-UniRule"/>
</dbReference>
<accession>A0A9D9DEY3</accession>
<dbReference type="Gene3D" id="3.30.930.10">
    <property type="entry name" value="Bira Bifunctional Protein, Domain 2"/>
    <property type="match status" value="1"/>
</dbReference>
<dbReference type="GO" id="GO:0140096">
    <property type="term" value="F:catalytic activity, acting on a protein"/>
    <property type="evidence" value="ECO:0007669"/>
    <property type="project" value="UniProtKB-ARBA"/>
</dbReference>
<keyword evidence="3 9" id="KW-0479">Metal-binding</keyword>
<keyword evidence="7 9" id="KW-0030">Aminoacyl-tRNA synthetase</keyword>
<gene>
    <name evidence="9 12" type="primary">lysS</name>
    <name evidence="12" type="ORF">IAC61_04045</name>
</gene>
<keyword evidence="2 9" id="KW-0436">Ligase</keyword>
<dbReference type="GO" id="GO:0005829">
    <property type="term" value="C:cytosol"/>
    <property type="evidence" value="ECO:0007669"/>
    <property type="project" value="TreeGrafter"/>
</dbReference>
<evidence type="ECO:0000256" key="4">
    <source>
        <dbReference type="ARBA" id="ARBA00022741"/>
    </source>
</evidence>
<keyword evidence="6 9" id="KW-0648">Protein biosynthesis</keyword>
<dbReference type="Proteomes" id="UP000823634">
    <property type="component" value="Unassembled WGS sequence"/>
</dbReference>
<comment type="subunit">
    <text evidence="9">Homodimer.</text>
</comment>
<organism evidence="12 13">
    <name type="scientific">Candidatus Alloenteromonas pullistercoris</name>
    <dbReference type="NCBI Taxonomy" id="2840785"/>
    <lineage>
        <taxon>Bacteria</taxon>
        <taxon>Bacillati</taxon>
        <taxon>Bacillota</taxon>
        <taxon>Bacillota incertae sedis</taxon>
        <taxon>Candidatus Alloenteromonas</taxon>
    </lineage>
</organism>
<dbReference type="SUPFAM" id="SSF50249">
    <property type="entry name" value="Nucleic acid-binding proteins"/>
    <property type="match status" value="1"/>
</dbReference>
<dbReference type="InterPro" id="IPR004364">
    <property type="entry name" value="Aa-tRNA-synt_II"/>
</dbReference>
<dbReference type="AlphaFoldDB" id="A0A9D9DEY3"/>
<dbReference type="InterPro" id="IPR045864">
    <property type="entry name" value="aa-tRNA-synth_II/BPL/LPL"/>
</dbReference>
<evidence type="ECO:0000256" key="8">
    <source>
        <dbReference type="ARBA" id="ARBA00048573"/>
    </source>
</evidence>
<dbReference type="SUPFAM" id="SSF55681">
    <property type="entry name" value="Class II aaRS and biotin synthetases"/>
    <property type="match status" value="1"/>
</dbReference>
<dbReference type="InterPro" id="IPR002313">
    <property type="entry name" value="Lys-tRNA-ligase_II"/>
</dbReference>
<dbReference type="Pfam" id="PF00152">
    <property type="entry name" value="tRNA-synt_2"/>
    <property type="match status" value="1"/>
</dbReference>
<evidence type="ECO:0000256" key="7">
    <source>
        <dbReference type="ARBA" id="ARBA00023146"/>
    </source>
</evidence>
<dbReference type="InterPro" id="IPR006195">
    <property type="entry name" value="aa-tRNA-synth_II"/>
</dbReference>
<evidence type="ECO:0000256" key="1">
    <source>
        <dbReference type="ARBA" id="ARBA00008226"/>
    </source>
</evidence>
<dbReference type="EC" id="6.1.1.6" evidence="9"/>
<keyword evidence="4 9" id="KW-0547">Nucleotide-binding</keyword>
<name>A0A9D9DEY3_9FIRM</name>
<comment type="similarity">
    <text evidence="1 9">Belongs to the class-II aminoacyl-tRNA synthetase family.</text>
</comment>